<dbReference type="PANTHER" id="PTHR43943">
    <property type="entry name" value="DEHYDROGENASE/REDUCTASE (SDR FAMILY) MEMBER 4"/>
    <property type="match status" value="1"/>
</dbReference>
<dbReference type="SUPFAM" id="SSF51735">
    <property type="entry name" value="NAD(P)-binding Rossmann-fold domains"/>
    <property type="match status" value="1"/>
</dbReference>
<dbReference type="GO" id="GO:0004090">
    <property type="term" value="F:carbonyl reductase (NADPH) activity"/>
    <property type="evidence" value="ECO:0007669"/>
    <property type="project" value="TreeGrafter"/>
</dbReference>
<dbReference type="AlphaFoldDB" id="A0A443QAE5"/>
<dbReference type="Proteomes" id="UP000285301">
    <property type="component" value="Unassembled WGS sequence"/>
</dbReference>
<proteinExistence type="inferred from homology"/>
<dbReference type="Gene3D" id="3.40.50.720">
    <property type="entry name" value="NAD(P)-binding Rossmann-like Domain"/>
    <property type="match status" value="1"/>
</dbReference>
<comment type="similarity">
    <text evidence="1">Belongs to the short-chain dehydrogenases/reductases (SDR) family.</text>
</comment>
<evidence type="ECO:0000256" key="1">
    <source>
        <dbReference type="ARBA" id="ARBA00006484"/>
    </source>
</evidence>
<comment type="caution">
    <text evidence="2">The sequence shown here is derived from an EMBL/GenBank/DDBJ whole genome shotgun (WGS) entry which is preliminary data.</text>
</comment>
<keyword evidence="3" id="KW-1185">Reference proteome</keyword>
<dbReference type="EMBL" id="NCKU01012705">
    <property type="protein sequence ID" value="RWS00002.1"/>
    <property type="molecule type" value="Genomic_DNA"/>
</dbReference>
<reference evidence="2 3" key="1">
    <citation type="journal article" date="2018" name="Gigascience">
        <title>Genomes of trombidid mites reveal novel predicted allergens and laterally-transferred genes associated with secondary metabolism.</title>
        <authorList>
            <person name="Dong X."/>
            <person name="Chaisiri K."/>
            <person name="Xia D."/>
            <person name="Armstrong S.D."/>
            <person name="Fang Y."/>
            <person name="Donnelly M.J."/>
            <person name="Kadowaki T."/>
            <person name="McGarry J.W."/>
            <person name="Darby A.C."/>
            <person name="Makepeace B.L."/>
        </authorList>
    </citation>
    <scope>NUCLEOTIDE SEQUENCE [LARGE SCALE GENOMIC DNA]</scope>
    <source>
        <strain evidence="2">UoL-WK</strain>
    </source>
</reference>
<accession>A0A443QAE5</accession>
<dbReference type="OrthoDB" id="1669814at2759"/>
<dbReference type="PANTHER" id="PTHR43943:SF2">
    <property type="entry name" value="DEHYDROGENASE_REDUCTASE 4"/>
    <property type="match status" value="1"/>
</dbReference>
<evidence type="ECO:0000313" key="2">
    <source>
        <dbReference type="EMBL" id="RWS00002.1"/>
    </source>
</evidence>
<name>A0A443QAE5_9ACAR</name>
<dbReference type="Pfam" id="PF00106">
    <property type="entry name" value="adh_short"/>
    <property type="match status" value="1"/>
</dbReference>
<dbReference type="STRING" id="1965070.A0A443QAE5"/>
<dbReference type="InterPro" id="IPR002347">
    <property type="entry name" value="SDR_fam"/>
</dbReference>
<dbReference type="InterPro" id="IPR036291">
    <property type="entry name" value="NAD(P)-bd_dom_sf"/>
</dbReference>
<gene>
    <name evidence="2" type="ORF">B4U79_02110</name>
</gene>
<sequence>MKATAKLSGKVALVTASTEGIGFAIAKRLAEDGASVVISSRKQDKVEKRVKQLQDSGLDVVGTVCHVGNQEQRDKLVDFVR</sequence>
<organism evidence="2 3">
    <name type="scientific">Dinothrombium tinctorium</name>
    <dbReference type="NCBI Taxonomy" id="1965070"/>
    <lineage>
        <taxon>Eukaryota</taxon>
        <taxon>Metazoa</taxon>
        <taxon>Ecdysozoa</taxon>
        <taxon>Arthropoda</taxon>
        <taxon>Chelicerata</taxon>
        <taxon>Arachnida</taxon>
        <taxon>Acari</taxon>
        <taxon>Acariformes</taxon>
        <taxon>Trombidiformes</taxon>
        <taxon>Prostigmata</taxon>
        <taxon>Anystina</taxon>
        <taxon>Parasitengona</taxon>
        <taxon>Trombidioidea</taxon>
        <taxon>Trombidiidae</taxon>
        <taxon>Dinothrombium</taxon>
    </lineage>
</organism>
<evidence type="ECO:0000313" key="3">
    <source>
        <dbReference type="Proteomes" id="UP000285301"/>
    </source>
</evidence>
<protein>
    <submittedName>
        <fullName evidence="2">Dehydrogenase/reductase SDR family member 4-like protein</fullName>
    </submittedName>
</protein>